<comment type="caution">
    <text evidence="2">The sequence shown here is derived from an EMBL/GenBank/DDBJ whole genome shotgun (WGS) entry which is preliminary data.</text>
</comment>
<dbReference type="Proteomes" id="UP000299102">
    <property type="component" value="Unassembled WGS sequence"/>
</dbReference>
<evidence type="ECO:0000313" key="2">
    <source>
        <dbReference type="EMBL" id="GBP90913.1"/>
    </source>
</evidence>
<keyword evidence="1" id="KW-0812">Transmembrane</keyword>
<dbReference type="EMBL" id="BGZK01002124">
    <property type="protein sequence ID" value="GBP90913.1"/>
    <property type="molecule type" value="Genomic_DNA"/>
</dbReference>
<dbReference type="OrthoDB" id="2354286at2759"/>
<proteinExistence type="predicted"/>
<sequence>MPALVFNTCCGCIELRTGCLIIGYIQLVLEIIAAIVILVALIIGGVAASGAVHVDSAMVGYGGYGGDSGYGGYKPIDTAVQGLGVVLIVVFVIMLLALVLALSFTITLLVGVHKNKRGHVMAYMVYATIFLVLGIILFFVSLSVNKNAGSIIVNLLSHALNIYFLLVVRSYYYQMNVNGPAIFSSA</sequence>
<evidence type="ECO:0000313" key="3">
    <source>
        <dbReference type="Proteomes" id="UP000299102"/>
    </source>
</evidence>
<accession>A0A4C1ZVU1</accession>
<gene>
    <name evidence="2" type="ORF">EVAR_95577_1</name>
</gene>
<evidence type="ECO:0000256" key="1">
    <source>
        <dbReference type="SAM" id="Phobius"/>
    </source>
</evidence>
<keyword evidence="1" id="KW-0472">Membrane</keyword>
<feature type="transmembrane region" description="Helical" evidence="1">
    <location>
        <begin position="123"/>
        <end position="142"/>
    </location>
</feature>
<dbReference type="PANTHER" id="PTHR36694">
    <property type="entry name" value="PASIFLORA 1, ISOFORM A-RELATED"/>
    <property type="match status" value="1"/>
</dbReference>
<organism evidence="2 3">
    <name type="scientific">Eumeta variegata</name>
    <name type="common">Bagworm moth</name>
    <name type="synonym">Eumeta japonica</name>
    <dbReference type="NCBI Taxonomy" id="151549"/>
    <lineage>
        <taxon>Eukaryota</taxon>
        <taxon>Metazoa</taxon>
        <taxon>Ecdysozoa</taxon>
        <taxon>Arthropoda</taxon>
        <taxon>Hexapoda</taxon>
        <taxon>Insecta</taxon>
        <taxon>Pterygota</taxon>
        <taxon>Neoptera</taxon>
        <taxon>Endopterygota</taxon>
        <taxon>Lepidoptera</taxon>
        <taxon>Glossata</taxon>
        <taxon>Ditrysia</taxon>
        <taxon>Tineoidea</taxon>
        <taxon>Psychidae</taxon>
        <taxon>Oiketicinae</taxon>
        <taxon>Eumeta</taxon>
    </lineage>
</organism>
<feature type="transmembrane region" description="Helical" evidence="1">
    <location>
        <begin position="83"/>
        <end position="111"/>
    </location>
</feature>
<name>A0A4C1ZVU1_EUMVA</name>
<reference evidence="2 3" key="1">
    <citation type="journal article" date="2019" name="Commun. Biol.">
        <title>The bagworm genome reveals a unique fibroin gene that provides high tensile strength.</title>
        <authorList>
            <person name="Kono N."/>
            <person name="Nakamura H."/>
            <person name="Ohtoshi R."/>
            <person name="Tomita M."/>
            <person name="Numata K."/>
            <person name="Arakawa K."/>
        </authorList>
    </citation>
    <scope>NUCLEOTIDE SEQUENCE [LARGE SCALE GENOMIC DNA]</scope>
</reference>
<feature type="transmembrane region" description="Helical" evidence="1">
    <location>
        <begin position="21"/>
        <end position="48"/>
    </location>
</feature>
<dbReference type="PANTHER" id="PTHR36694:SF11">
    <property type="entry name" value="LP21121P-RELATED"/>
    <property type="match status" value="1"/>
</dbReference>
<keyword evidence="1" id="KW-1133">Transmembrane helix</keyword>
<keyword evidence="3" id="KW-1185">Reference proteome</keyword>
<dbReference type="AlphaFoldDB" id="A0A4C1ZVU1"/>
<feature type="transmembrane region" description="Helical" evidence="1">
    <location>
        <begin position="148"/>
        <end position="168"/>
    </location>
</feature>
<protein>
    <submittedName>
        <fullName evidence="2">Uncharacterized protein</fullName>
    </submittedName>
</protein>